<reference evidence="2" key="1">
    <citation type="submission" date="2018-05" db="EMBL/GenBank/DDBJ databases">
        <authorList>
            <person name="Lanie J.A."/>
            <person name="Ng W.-L."/>
            <person name="Kazmierczak K.M."/>
            <person name="Andrzejewski T.M."/>
            <person name="Davidsen T.M."/>
            <person name="Wayne K.J."/>
            <person name="Tettelin H."/>
            <person name="Glass J.I."/>
            <person name="Rusch D."/>
            <person name="Podicherti R."/>
            <person name="Tsui H.-C.T."/>
            <person name="Winkler M.E."/>
        </authorList>
    </citation>
    <scope>NUCLEOTIDE SEQUENCE</scope>
</reference>
<name>A0A382ZHU3_9ZZZZ</name>
<dbReference type="InterPro" id="IPR013786">
    <property type="entry name" value="AcylCoA_DH/ox_N"/>
</dbReference>
<dbReference type="EMBL" id="UINC01183485">
    <property type="protein sequence ID" value="SVD94268.1"/>
    <property type="molecule type" value="Genomic_DNA"/>
</dbReference>
<protein>
    <recommendedName>
        <fullName evidence="1">Acyl-CoA dehydrogenase/oxidase N-terminal domain-containing protein</fullName>
    </recommendedName>
</protein>
<dbReference type="Gene3D" id="1.10.540.10">
    <property type="entry name" value="Acyl-CoA dehydrogenase/oxidase, N-terminal domain"/>
    <property type="match status" value="1"/>
</dbReference>
<accession>A0A382ZHU3</accession>
<dbReference type="Pfam" id="PF02771">
    <property type="entry name" value="Acyl-CoA_dh_N"/>
    <property type="match status" value="1"/>
</dbReference>
<feature type="non-terminal residue" evidence="2">
    <location>
        <position position="58"/>
    </location>
</feature>
<dbReference type="InterPro" id="IPR037069">
    <property type="entry name" value="AcylCoA_DH/ox_N_sf"/>
</dbReference>
<dbReference type="GO" id="GO:0050660">
    <property type="term" value="F:flavin adenine dinucleotide binding"/>
    <property type="evidence" value="ECO:0007669"/>
    <property type="project" value="InterPro"/>
</dbReference>
<dbReference type="InterPro" id="IPR009100">
    <property type="entry name" value="AcylCoA_DH/oxidase_NM_dom_sf"/>
</dbReference>
<dbReference type="SUPFAM" id="SSF56645">
    <property type="entry name" value="Acyl-CoA dehydrogenase NM domain-like"/>
    <property type="match status" value="1"/>
</dbReference>
<gene>
    <name evidence="2" type="ORF">METZ01_LOCUS447122</name>
</gene>
<feature type="domain" description="Acyl-CoA dehydrogenase/oxidase N-terminal" evidence="1">
    <location>
        <begin position="6"/>
        <end position="58"/>
    </location>
</feature>
<dbReference type="GO" id="GO:0016627">
    <property type="term" value="F:oxidoreductase activity, acting on the CH-CH group of donors"/>
    <property type="evidence" value="ECO:0007669"/>
    <property type="project" value="InterPro"/>
</dbReference>
<organism evidence="2">
    <name type="scientific">marine metagenome</name>
    <dbReference type="NCBI Taxonomy" id="408172"/>
    <lineage>
        <taxon>unclassified sequences</taxon>
        <taxon>metagenomes</taxon>
        <taxon>ecological metagenomes</taxon>
    </lineage>
</organism>
<dbReference type="AlphaFoldDB" id="A0A382ZHU3"/>
<evidence type="ECO:0000259" key="1">
    <source>
        <dbReference type="Pfam" id="PF02771"/>
    </source>
</evidence>
<sequence length="58" mass="6799">MIADLTREQQLIKESIAKLCEQYDDQYWLDRDNDGVFPEEFCRTLADAGWMGIAMPKE</sequence>
<evidence type="ECO:0000313" key="2">
    <source>
        <dbReference type="EMBL" id="SVD94268.1"/>
    </source>
</evidence>
<proteinExistence type="predicted"/>